<dbReference type="AlphaFoldDB" id="A0A2U2X4G7"/>
<dbReference type="Proteomes" id="UP000245375">
    <property type="component" value="Unassembled WGS sequence"/>
</dbReference>
<evidence type="ECO:0000256" key="1">
    <source>
        <dbReference type="SAM" id="Phobius"/>
    </source>
</evidence>
<reference evidence="2 3" key="2">
    <citation type="submission" date="2018-05" db="EMBL/GenBank/DDBJ databases">
        <title>Algibacter marinivivus sp. nov., isolated from sample around a algae.</title>
        <authorList>
            <person name="Zhong X."/>
        </authorList>
    </citation>
    <scope>NUCLEOTIDE SEQUENCE [LARGE SCALE GENOMIC DNA]</scope>
    <source>
        <strain evidence="2 3">ZY111</strain>
    </source>
</reference>
<dbReference type="OrthoDB" id="762068at2"/>
<feature type="transmembrane region" description="Helical" evidence="1">
    <location>
        <begin position="179"/>
        <end position="201"/>
    </location>
</feature>
<evidence type="ECO:0000313" key="2">
    <source>
        <dbReference type="EMBL" id="PWH82662.1"/>
    </source>
</evidence>
<accession>A0A2U2X4G7</accession>
<comment type="caution">
    <text evidence="2">The sequence shown here is derived from an EMBL/GenBank/DDBJ whole genome shotgun (WGS) entry which is preliminary data.</text>
</comment>
<dbReference type="EMBL" id="QFRI01000002">
    <property type="protein sequence ID" value="PWH82662.1"/>
    <property type="molecule type" value="Genomic_DNA"/>
</dbReference>
<feature type="transmembrane region" description="Helical" evidence="1">
    <location>
        <begin position="135"/>
        <end position="159"/>
    </location>
</feature>
<keyword evidence="1" id="KW-0812">Transmembrane</keyword>
<evidence type="ECO:0000313" key="3">
    <source>
        <dbReference type="Proteomes" id="UP000245375"/>
    </source>
</evidence>
<keyword evidence="1" id="KW-0472">Membrane</keyword>
<sequence>MTRAEHLKFCKKCTNRELDMKRGLVCNLTNEIADFEKECGSFKLDDTVVERIDDTEAVEHSEVIQKLSEKDIEKFKSEQDYPKAVTTGIVVGLIGAILWGAITVATGYQIGYMAIAIGAGVGISMRYLGKGIDQIFGITGGIIAILSCFLGNFFSLVGFAANQEGLGYIEVLSMIDYSLVPSIMMEAFSPMDLFFYAIAAYEGYKFAFRTFTEKDLYNLENNNS</sequence>
<feature type="transmembrane region" description="Helical" evidence="1">
    <location>
        <begin position="84"/>
        <end position="104"/>
    </location>
</feature>
<proteinExistence type="predicted"/>
<protein>
    <submittedName>
        <fullName evidence="2">Uncharacterized protein</fullName>
    </submittedName>
</protein>
<keyword evidence="1" id="KW-1133">Transmembrane helix</keyword>
<keyword evidence="3" id="KW-1185">Reference proteome</keyword>
<name>A0A2U2X4G7_9FLAO</name>
<reference evidence="3" key="3">
    <citation type="submission" date="2018-05" db="EMBL/GenBank/DDBJ databases">
        <authorList>
            <person name="Lu D."/>
        </authorList>
    </citation>
    <scope>NUCLEOTIDE SEQUENCE [LARGE SCALE GENOMIC DNA]</scope>
    <source>
        <strain evidence="3">ZY111</strain>
    </source>
</reference>
<gene>
    <name evidence="2" type="ORF">DIS18_10515</name>
</gene>
<feature type="transmembrane region" description="Helical" evidence="1">
    <location>
        <begin position="110"/>
        <end position="128"/>
    </location>
</feature>
<organism evidence="2 3">
    <name type="scientific">Algibacter marinivivus</name>
    <dbReference type="NCBI Taxonomy" id="2100723"/>
    <lineage>
        <taxon>Bacteria</taxon>
        <taxon>Pseudomonadati</taxon>
        <taxon>Bacteroidota</taxon>
        <taxon>Flavobacteriia</taxon>
        <taxon>Flavobacteriales</taxon>
        <taxon>Flavobacteriaceae</taxon>
        <taxon>Algibacter</taxon>
    </lineage>
</organism>
<reference evidence="3" key="1">
    <citation type="submission" date="2018-05" db="EMBL/GenBank/DDBJ databases">
        <title>Algibacter marinivivus sp. nov., isolated from sample around a algae.</title>
        <authorList>
            <person name="Lu D."/>
        </authorList>
    </citation>
    <scope>NUCLEOTIDE SEQUENCE [LARGE SCALE GENOMIC DNA]</scope>
    <source>
        <strain evidence="3">ZY111</strain>
    </source>
</reference>